<dbReference type="RefSeq" id="WP_209288130.1">
    <property type="nucleotide sequence ID" value="NZ_JACVEW010000019.1"/>
</dbReference>
<dbReference type="Proteomes" id="UP000810171">
    <property type="component" value="Unassembled WGS sequence"/>
</dbReference>
<dbReference type="EMBL" id="JACVEW010000019">
    <property type="protein sequence ID" value="MBP0049521.1"/>
    <property type="molecule type" value="Genomic_DNA"/>
</dbReference>
<keyword evidence="3" id="KW-1185">Reference proteome</keyword>
<name>A0ABS3ZCU0_9GAMM</name>
<dbReference type="PANTHER" id="PTHR39966">
    <property type="entry name" value="BLL2471 PROTEIN-RELATED"/>
    <property type="match status" value="1"/>
</dbReference>
<accession>A0ABS3ZCU0</accession>
<reference evidence="2 3" key="1">
    <citation type="submission" date="2020-09" db="EMBL/GenBank/DDBJ databases">
        <authorList>
            <person name="Tanuku N.R.S."/>
        </authorList>
    </citation>
    <scope>NUCLEOTIDE SEQUENCE [LARGE SCALE GENOMIC DNA]</scope>
    <source>
        <strain evidence="2 3">AK62</strain>
    </source>
</reference>
<dbReference type="Gene3D" id="1.20.120.520">
    <property type="entry name" value="nmb1532 protein domain like"/>
    <property type="match status" value="1"/>
</dbReference>
<organism evidence="2 3">
    <name type="scientific">Marinobacterium alkalitolerans</name>
    <dbReference type="NCBI Taxonomy" id="1542925"/>
    <lineage>
        <taxon>Bacteria</taxon>
        <taxon>Pseudomonadati</taxon>
        <taxon>Pseudomonadota</taxon>
        <taxon>Gammaproteobacteria</taxon>
        <taxon>Oceanospirillales</taxon>
        <taxon>Oceanospirillaceae</taxon>
        <taxon>Marinobacterium</taxon>
    </lineage>
</organism>
<feature type="domain" description="Hemerythrin-like" evidence="1">
    <location>
        <begin position="4"/>
        <end position="137"/>
    </location>
</feature>
<dbReference type="PANTHER" id="PTHR39966:SF1">
    <property type="entry name" value="HEMERYTHRIN-LIKE DOMAIN-CONTAINING PROTEIN"/>
    <property type="match status" value="1"/>
</dbReference>
<dbReference type="InterPro" id="IPR012312">
    <property type="entry name" value="Hemerythrin-like"/>
</dbReference>
<sequence length="183" mass="21329">MNTLSELHQDHINLTRLLDILERKVARLREGVHPDFSLMADVVSYVGGYADKHHHPHEDQMYAYFRGRDPELDQRFDACEQEHKALKKLSSQLSDSIDAVLGDAVMPMDRFTDQLETFVQTEKRHLDFEESKIFPKLDALASEEDWVELAKRIPPPADPLFGEHQAEQYRDLYRALLEDMNTH</sequence>
<proteinExistence type="predicted"/>
<evidence type="ECO:0000259" key="1">
    <source>
        <dbReference type="Pfam" id="PF01814"/>
    </source>
</evidence>
<gene>
    <name evidence="2" type="ORF">H9C73_12310</name>
</gene>
<evidence type="ECO:0000313" key="2">
    <source>
        <dbReference type="EMBL" id="MBP0049521.1"/>
    </source>
</evidence>
<evidence type="ECO:0000313" key="3">
    <source>
        <dbReference type="Proteomes" id="UP000810171"/>
    </source>
</evidence>
<dbReference type="CDD" id="cd12108">
    <property type="entry name" value="Hr-like"/>
    <property type="match status" value="1"/>
</dbReference>
<dbReference type="Pfam" id="PF01814">
    <property type="entry name" value="Hemerythrin"/>
    <property type="match status" value="1"/>
</dbReference>
<protein>
    <submittedName>
        <fullName evidence="2">Hemerythrin domain-containing protein</fullName>
    </submittedName>
</protein>
<comment type="caution">
    <text evidence="2">The sequence shown here is derived from an EMBL/GenBank/DDBJ whole genome shotgun (WGS) entry which is preliminary data.</text>
</comment>